<sequence>MRLPVLALIGAALLASPVLAAPLELSLPEGAAVSAEATNAATSYRMLTGPWQDGVGPASTLEGTRTDTAWRLRADQETTLQILAPLRDQIQAAGYTILYQCETEACGGFDFRYELDLLSEPEMHVDLGDFRYLSARRGTDWLALTVSRSSESGFLHLTTMTVQDVRPATPDNPLASPTPAPAIAPSDFATQIEAKGAVALDDLIFESGATDLGPEDFTSLKALADYLSTRPEAVIVLVGHTDATGGLEANIALSKRRAESVRARLIADYGVAPEQVNAEGAGWLAPRATSLTPEGRDKNRRVEAILAPTRQ</sequence>
<proteinExistence type="predicted"/>
<organism evidence="7 8">
    <name type="scientific">Paenirhodobacter hankyongi</name>
    <dbReference type="NCBI Taxonomy" id="2294033"/>
    <lineage>
        <taxon>Bacteria</taxon>
        <taxon>Pseudomonadati</taxon>
        <taxon>Pseudomonadota</taxon>
        <taxon>Alphaproteobacteria</taxon>
        <taxon>Rhodobacterales</taxon>
        <taxon>Rhodobacter group</taxon>
        <taxon>Paenirhodobacter</taxon>
    </lineage>
</organism>
<evidence type="ECO:0000259" key="6">
    <source>
        <dbReference type="PROSITE" id="PS51123"/>
    </source>
</evidence>
<dbReference type="Proteomes" id="UP000279673">
    <property type="component" value="Unassembled WGS sequence"/>
</dbReference>
<dbReference type="InterPro" id="IPR006665">
    <property type="entry name" value="OmpA-like"/>
</dbReference>
<reference evidence="7 8" key="1">
    <citation type="submission" date="2018-10" db="EMBL/GenBank/DDBJ databases">
        <title>Rhodobacter sp . BO-81.</title>
        <authorList>
            <person name="Im W.T."/>
        </authorList>
    </citation>
    <scope>NUCLEOTIDE SEQUENCE [LARGE SCALE GENOMIC DNA]</scope>
    <source>
        <strain evidence="7 8">BO-81</strain>
    </source>
</reference>
<dbReference type="GO" id="GO:0009279">
    <property type="term" value="C:cell outer membrane"/>
    <property type="evidence" value="ECO:0007669"/>
    <property type="project" value="UniProtKB-SubCell"/>
</dbReference>
<comment type="subcellular location">
    <subcellularLocation>
        <location evidence="1">Cell outer membrane</location>
    </subcellularLocation>
</comment>
<dbReference type="RefSeq" id="WP_121534044.1">
    <property type="nucleotide sequence ID" value="NZ_RCHI01000012.1"/>
</dbReference>
<protein>
    <submittedName>
        <fullName evidence="7">OmpA family protein</fullName>
    </submittedName>
</protein>
<evidence type="ECO:0000256" key="4">
    <source>
        <dbReference type="PROSITE-ProRule" id="PRU00473"/>
    </source>
</evidence>
<evidence type="ECO:0000256" key="2">
    <source>
        <dbReference type="ARBA" id="ARBA00023136"/>
    </source>
</evidence>
<feature type="signal peptide" evidence="5">
    <location>
        <begin position="1"/>
        <end position="20"/>
    </location>
</feature>
<dbReference type="AlphaFoldDB" id="A0A421BMI5"/>
<dbReference type="InterPro" id="IPR050330">
    <property type="entry name" value="Bact_OuterMem_StrucFunc"/>
</dbReference>
<dbReference type="PRINTS" id="PR01021">
    <property type="entry name" value="OMPADOMAIN"/>
</dbReference>
<evidence type="ECO:0000313" key="8">
    <source>
        <dbReference type="Proteomes" id="UP000279673"/>
    </source>
</evidence>
<comment type="caution">
    <text evidence="7">The sequence shown here is derived from an EMBL/GenBank/DDBJ whole genome shotgun (WGS) entry which is preliminary data.</text>
</comment>
<keyword evidence="2 4" id="KW-0472">Membrane</keyword>
<feature type="domain" description="OmpA-like" evidence="6">
    <location>
        <begin position="193"/>
        <end position="310"/>
    </location>
</feature>
<evidence type="ECO:0000256" key="3">
    <source>
        <dbReference type="ARBA" id="ARBA00023237"/>
    </source>
</evidence>
<keyword evidence="8" id="KW-1185">Reference proteome</keyword>
<dbReference type="PANTHER" id="PTHR30329">
    <property type="entry name" value="STATOR ELEMENT OF FLAGELLAR MOTOR COMPLEX"/>
    <property type="match status" value="1"/>
</dbReference>
<gene>
    <name evidence="7" type="ORF">DYS74_12590</name>
</gene>
<keyword evidence="5" id="KW-0732">Signal</keyword>
<dbReference type="PROSITE" id="PS51123">
    <property type="entry name" value="OMPA_2"/>
    <property type="match status" value="1"/>
</dbReference>
<dbReference type="InterPro" id="IPR036737">
    <property type="entry name" value="OmpA-like_sf"/>
</dbReference>
<dbReference type="EMBL" id="RCHI01000012">
    <property type="protein sequence ID" value="RLL64058.1"/>
    <property type="molecule type" value="Genomic_DNA"/>
</dbReference>
<dbReference type="CDD" id="cd07185">
    <property type="entry name" value="OmpA_C-like"/>
    <property type="match status" value="1"/>
</dbReference>
<evidence type="ECO:0000256" key="5">
    <source>
        <dbReference type="SAM" id="SignalP"/>
    </source>
</evidence>
<keyword evidence="3" id="KW-0998">Cell outer membrane</keyword>
<dbReference type="PANTHER" id="PTHR30329:SF21">
    <property type="entry name" value="LIPOPROTEIN YIAD-RELATED"/>
    <property type="match status" value="1"/>
</dbReference>
<dbReference type="InterPro" id="IPR006664">
    <property type="entry name" value="OMP_bac"/>
</dbReference>
<evidence type="ECO:0000256" key="1">
    <source>
        <dbReference type="ARBA" id="ARBA00004442"/>
    </source>
</evidence>
<evidence type="ECO:0000313" key="7">
    <source>
        <dbReference type="EMBL" id="RLL64058.1"/>
    </source>
</evidence>
<feature type="chain" id="PRO_5019546019" evidence="5">
    <location>
        <begin position="21"/>
        <end position="311"/>
    </location>
</feature>
<dbReference type="Gene3D" id="3.30.1330.60">
    <property type="entry name" value="OmpA-like domain"/>
    <property type="match status" value="1"/>
</dbReference>
<accession>A0A421BMI5</accession>
<name>A0A421BMI5_9RHOB</name>
<dbReference type="Pfam" id="PF00691">
    <property type="entry name" value="OmpA"/>
    <property type="match status" value="1"/>
</dbReference>
<dbReference type="SUPFAM" id="SSF103088">
    <property type="entry name" value="OmpA-like"/>
    <property type="match status" value="1"/>
</dbReference>